<dbReference type="InterPro" id="IPR045196">
    <property type="entry name" value="IF2/IF5"/>
</dbReference>
<keyword evidence="4" id="KW-0648">Protein biosynthesis</keyword>
<dbReference type="Gene3D" id="3.30.30.170">
    <property type="match status" value="1"/>
</dbReference>
<dbReference type="PANTHER" id="PTHR23001">
    <property type="entry name" value="EUKARYOTIC TRANSLATION INITIATION FACTOR"/>
    <property type="match status" value="1"/>
</dbReference>
<dbReference type="PANTHER" id="PTHR23001:SF7">
    <property type="entry name" value="EUKARYOTIC TRANSLATION INITIATION FACTOR 5"/>
    <property type="match status" value="1"/>
</dbReference>
<dbReference type="GO" id="GO:0001732">
    <property type="term" value="P:formation of cytoplasmic translation initiation complex"/>
    <property type="evidence" value="ECO:0007669"/>
    <property type="project" value="TreeGrafter"/>
</dbReference>
<evidence type="ECO:0000256" key="5">
    <source>
        <dbReference type="ARBA" id="ARBA00023134"/>
    </source>
</evidence>
<feature type="domain" description="Translation initiation factor IF2/IF5" evidence="7">
    <location>
        <begin position="13"/>
        <end position="127"/>
    </location>
</feature>
<keyword evidence="9" id="KW-1185">Reference proteome</keyword>
<dbReference type="FunFam" id="3.30.30.170:FF:000002">
    <property type="entry name" value="Eukaryotic translation initiation factor 5"/>
    <property type="match status" value="1"/>
</dbReference>
<dbReference type="InterPro" id="IPR016189">
    <property type="entry name" value="Transl_init_fac_IF2/IF5_N"/>
</dbReference>
<dbReference type="GO" id="GO:0005829">
    <property type="term" value="C:cytosol"/>
    <property type="evidence" value="ECO:0007669"/>
    <property type="project" value="TreeGrafter"/>
</dbReference>
<dbReference type="GO" id="GO:0005525">
    <property type="term" value="F:GTP binding"/>
    <property type="evidence" value="ECO:0007669"/>
    <property type="project" value="UniProtKB-KW"/>
</dbReference>
<dbReference type="GO" id="GO:0003743">
    <property type="term" value="F:translation initiation factor activity"/>
    <property type="evidence" value="ECO:0007669"/>
    <property type="project" value="UniProtKB-KW"/>
</dbReference>
<dbReference type="SUPFAM" id="SSF75689">
    <property type="entry name" value="Zinc-binding domain of translation initiation factor 2 beta"/>
    <property type="match status" value="1"/>
</dbReference>
<proteinExistence type="inferred from homology"/>
<feature type="region of interest" description="Disordered" evidence="6">
    <location>
        <begin position="141"/>
        <end position="191"/>
    </location>
</feature>
<dbReference type="SUPFAM" id="SSF100966">
    <property type="entry name" value="Translation initiation factor 2 beta, aIF2beta, N-terminal domain"/>
    <property type="match status" value="1"/>
</dbReference>
<evidence type="ECO:0000259" key="7">
    <source>
        <dbReference type="SMART" id="SM00653"/>
    </source>
</evidence>
<name>D8LYZ1_BLAHO</name>
<dbReference type="InParanoid" id="D8LYZ1"/>
<evidence type="ECO:0000256" key="1">
    <source>
        <dbReference type="ARBA" id="ARBA00010397"/>
    </source>
</evidence>
<gene>
    <name evidence="8" type="ORF">GSBLH_T00001252001</name>
</gene>
<evidence type="ECO:0000256" key="3">
    <source>
        <dbReference type="ARBA" id="ARBA00022741"/>
    </source>
</evidence>
<dbReference type="Proteomes" id="UP000008312">
    <property type="component" value="Unassembled WGS sequence"/>
</dbReference>
<dbReference type="Pfam" id="PF01873">
    <property type="entry name" value="eIF-5_eIF-2B"/>
    <property type="match status" value="1"/>
</dbReference>
<sequence length="271" mass="30206">MSLINIGPSDDPAYRYKMPKLQSKTEGRGNGIKTILINAKEVAEALNRPASYLPKFFGYELGAQSKYDQKEEKASVNGDHPNADLLKILNKFIEIYVLCPCCGLPETVLVLKHKKDLYHRCHACGSESVIPSENKMNKFIINDISKPKSKSKSKSPRDEEAEPRKHKHKSKPSHDEERKHKHKHREKSSTSSFLECASRIAETITEATTAEQLIETVQNVQNASSFKLPERAPLALYAICMNVPDYAAIPAVLERFGGVVRSVASCGRGEA</sequence>
<protein>
    <recommendedName>
        <fullName evidence="7">Translation initiation factor IF2/IF5 domain-containing protein</fullName>
    </recommendedName>
</protein>
<evidence type="ECO:0000256" key="6">
    <source>
        <dbReference type="SAM" id="MobiDB-lite"/>
    </source>
</evidence>
<evidence type="ECO:0000256" key="2">
    <source>
        <dbReference type="ARBA" id="ARBA00022540"/>
    </source>
</evidence>
<keyword evidence="3" id="KW-0547">Nucleotide-binding</keyword>
<dbReference type="InterPro" id="IPR016190">
    <property type="entry name" value="Transl_init_fac_IF2/IF5_Zn-bd"/>
</dbReference>
<keyword evidence="2" id="KW-0396">Initiation factor</keyword>
<comment type="similarity">
    <text evidence="1">Belongs to the eIF-2-beta/eIF-5 family.</text>
</comment>
<organism evidence="8">
    <name type="scientific">Blastocystis hominis</name>
    <dbReference type="NCBI Taxonomy" id="12968"/>
    <lineage>
        <taxon>Eukaryota</taxon>
        <taxon>Sar</taxon>
        <taxon>Stramenopiles</taxon>
        <taxon>Bigyra</taxon>
        <taxon>Opalozoa</taxon>
        <taxon>Opalinata</taxon>
        <taxon>Blastocystidae</taxon>
        <taxon>Blastocystis</taxon>
    </lineage>
</organism>
<dbReference type="GO" id="GO:0071074">
    <property type="term" value="F:eukaryotic initiation factor eIF2 binding"/>
    <property type="evidence" value="ECO:0007669"/>
    <property type="project" value="TreeGrafter"/>
</dbReference>
<dbReference type="InterPro" id="IPR002735">
    <property type="entry name" value="Transl_init_fac_IF2/IF5_dom"/>
</dbReference>
<reference evidence="8" key="1">
    <citation type="submission" date="2010-02" db="EMBL/GenBank/DDBJ databases">
        <title>Sequencing and annotation of the Blastocystis hominis genome.</title>
        <authorList>
            <person name="Wincker P."/>
        </authorList>
    </citation>
    <scope>NUCLEOTIDE SEQUENCE</scope>
    <source>
        <strain evidence="8">Singapore isolate B</strain>
    </source>
</reference>
<dbReference type="OrthoDB" id="10250831at2759"/>
<dbReference type="GO" id="GO:0005092">
    <property type="term" value="F:GDP-dissociation inhibitor activity"/>
    <property type="evidence" value="ECO:0007669"/>
    <property type="project" value="TreeGrafter"/>
</dbReference>
<dbReference type="Gene3D" id="2.20.25.350">
    <property type="match status" value="1"/>
</dbReference>
<keyword evidence="5" id="KW-0342">GTP-binding</keyword>
<dbReference type="AlphaFoldDB" id="D8LYZ1"/>
<dbReference type="RefSeq" id="XP_012895078.1">
    <property type="nucleotide sequence ID" value="XM_013039624.1"/>
</dbReference>
<evidence type="ECO:0000313" key="8">
    <source>
        <dbReference type="EMBL" id="CBK21030.2"/>
    </source>
</evidence>
<evidence type="ECO:0000313" key="9">
    <source>
        <dbReference type="Proteomes" id="UP000008312"/>
    </source>
</evidence>
<dbReference type="SMART" id="SM00653">
    <property type="entry name" value="eIF2B_5"/>
    <property type="match status" value="1"/>
</dbReference>
<accession>D8LYZ1</accession>
<dbReference type="EMBL" id="FN668640">
    <property type="protein sequence ID" value="CBK21030.2"/>
    <property type="molecule type" value="Genomic_DNA"/>
</dbReference>
<evidence type="ECO:0000256" key="4">
    <source>
        <dbReference type="ARBA" id="ARBA00022917"/>
    </source>
</evidence>
<dbReference type="GeneID" id="24918524"/>